<name>A0A1W2DDU3_9PSEU</name>
<dbReference type="EMBL" id="FWYC01000007">
    <property type="protein sequence ID" value="SMC95675.1"/>
    <property type="molecule type" value="Genomic_DNA"/>
</dbReference>
<dbReference type="Proteomes" id="UP000192840">
    <property type="component" value="Unassembled WGS sequence"/>
</dbReference>
<organism evidence="1 2">
    <name type="scientific">Lentzea albidocapillata</name>
    <dbReference type="NCBI Taxonomy" id="40571"/>
    <lineage>
        <taxon>Bacteria</taxon>
        <taxon>Bacillati</taxon>
        <taxon>Actinomycetota</taxon>
        <taxon>Actinomycetes</taxon>
        <taxon>Pseudonocardiales</taxon>
        <taxon>Pseudonocardiaceae</taxon>
        <taxon>Lentzea</taxon>
    </lineage>
</organism>
<evidence type="ECO:0000313" key="2">
    <source>
        <dbReference type="Proteomes" id="UP000192840"/>
    </source>
</evidence>
<proteinExistence type="predicted"/>
<dbReference type="STRING" id="40571.SAMN05660733_02909"/>
<reference evidence="2" key="1">
    <citation type="submission" date="2017-04" db="EMBL/GenBank/DDBJ databases">
        <authorList>
            <person name="Varghese N."/>
            <person name="Submissions S."/>
        </authorList>
    </citation>
    <scope>NUCLEOTIDE SEQUENCE [LARGE SCALE GENOMIC DNA]</scope>
    <source>
        <strain evidence="2">DSM 44073</strain>
    </source>
</reference>
<gene>
    <name evidence="1" type="ORF">SAMN05660733_02909</name>
</gene>
<dbReference type="RefSeq" id="WP_030477437.1">
    <property type="nucleotide sequence ID" value="NZ_FWYC01000007.1"/>
</dbReference>
<accession>A0A1W2DDU3</accession>
<evidence type="ECO:0000313" key="1">
    <source>
        <dbReference type="EMBL" id="SMC95675.1"/>
    </source>
</evidence>
<sequence>MPVESGTADEAGHKIGDVCLTYIDDSIYIEITKLASDRYELGWSDQVANEWFEELPSLPMAVVRMAAILQCGEHSWDRGTVDLEEFTHAATKLLDFATSGWETHKNQTTIHTGETLLPIDTTASSDLKSAQ</sequence>
<dbReference type="AlphaFoldDB" id="A0A1W2DDU3"/>
<protein>
    <submittedName>
        <fullName evidence="1">Uncharacterized protein</fullName>
    </submittedName>
</protein>
<keyword evidence="2" id="KW-1185">Reference proteome</keyword>